<protein>
    <submittedName>
        <fullName evidence="1">Uncharacterized protein</fullName>
    </submittedName>
</protein>
<comment type="caution">
    <text evidence="1">The sequence shown here is derived from an EMBL/GenBank/DDBJ whole genome shotgun (WGS) entry which is preliminary data.</text>
</comment>
<proteinExistence type="predicted"/>
<gene>
    <name evidence="1" type="ORF">CAUJ_LOCUS7072</name>
</gene>
<dbReference type="Proteomes" id="UP000835052">
    <property type="component" value="Unassembled WGS sequence"/>
</dbReference>
<organism evidence="1 2">
    <name type="scientific">Caenorhabditis auriculariae</name>
    <dbReference type="NCBI Taxonomy" id="2777116"/>
    <lineage>
        <taxon>Eukaryota</taxon>
        <taxon>Metazoa</taxon>
        <taxon>Ecdysozoa</taxon>
        <taxon>Nematoda</taxon>
        <taxon>Chromadorea</taxon>
        <taxon>Rhabditida</taxon>
        <taxon>Rhabditina</taxon>
        <taxon>Rhabditomorpha</taxon>
        <taxon>Rhabditoidea</taxon>
        <taxon>Rhabditidae</taxon>
        <taxon>Peloderinae</taxon>
        <taxon>Caenorhabditis</taxon>
    </lineage>
</organism>
<reference evidence="1" key="1">
    <citation type="submission" date="2020-10" db="EMBL/GenBank/DDBJ databases">
        <authorList>
            <person name="Kikuchi T."/>
        </authorList>
    </citation>
    <scope>NUCLEOTIDE SEQUENCE</scope>
    <source>
        <strain evidence="1">NKZ352</strain>
    </source>
</reference>
<dbReference type="AlphaFoldDB" id="A0A8S1H6Z0"/>
<dbReference type="EMBL" id="CAJGYM010000019">
    <property type="protein sequence ID" value="CAD6191153.1"/>
    <property type="molecule type" value="Genomic_DNA"/>
</dbReference>
<keyword evidence="2" id="KW-1185">Reference proteome</keyword>
<evidence type="ECO:0000313" key="2">
    <source>
        <dbReference type="Proteomes" id="UP000835052"/>
    </source>
</evidence>
<sequence>MDQGGSDRPSELDLELLRIQIETDTYRAENKEKDCRIEHSDPSVRSAADFAGLTFLMDINLWNRLHLAWDVIRWGRVVPDVSEVLKVFHEVSLTTAETKLWLAQQYANVDNFSEQQHQFFWKLLHELICSHWEELNCETKIHMQQEICGKTIYFEQYDAATREFQIQVICEIMKHEWPHNSPGVFGFHHFKNRRRFQFIWNVSHGLAADVRRLPEA</sequence>
<evidence type="ECO:0000313" key="1">
    <source>
        <dbReference type="EMBL" id="CAD6191153.1"/>
    </source>
</evidence>
<name>A0A8S1H6Z0_9PELO</name>
<accession>A0A8S1H6Z0</accession>